<proteinExistence type="predicted"/>
<comment type="caution">
    <text evidence="3">The sequence shown here is derived from an EMBL/GenBank/DDBJ whole genome shotgun (WGS) entry which is preliminary data.</text>
</comment>
<dbReference type="Proteomes" id="UP001218188">
    <property type="component" value="Unassembled WGS sequence"/>
</dbReference>
<gene>
    <name evidence="3" type="ORF">C8F04DRAFT_1186233</name>
</gene>
<sequence length="409" mass="44247">MMRLTVELELDGDTFARRDIFAQTGRLLLRDTNPASPSEWREISQYHEGGTGEPQSRTQGGSHEARGVHGLSTLLVRSTKAGANGGWCEECDRRCARPQKLSPGGPDGMLHLHTYRGTKISARRAGALDSEERSLDLPGVLRARGRRDDLVSQKARFVMDAGIREFLAEMSAIPLSQQFYAFLANAPSLPWLRIFTTVVTLILAVILCRWGLLGFCGRRAANFSPKGSSEAPPLPSRPTGLPDPILAALRAPLALLALIDAGAETEGGAGRQPPAHQDEEGPAVERNVEADIVQLLLTASASAEAFALSADAFPAQQKQVDEELLPLWRETTRQQRELTSGHGRNFDGGFAHSRRPVLGQRGRSVARSPWLQPDGGAEGEEEHCWIGAVGKENVEVHSGKGKGKGKVPS</sequence>
<accession>A0AAD6SNX6</accession>
<reference evidence="3" key="1">
    <citation type="submission" date="2023-03" db="EMBL/GenBank/DDBJ databases">
        <title>Massive genome expansion in bonnet fungi (Mycena s.s.) driven by repeated elements and novel gene families across ecological guilds.</title>
        <authorList>
            <consortium name="Lawrence Berkeley National Laboratory"/>
            <person name="Harder C.B."/>
            <person name="Miyauchi S."/>
            <person name="Viragh M."/>
            <person name="Kuo A."/>
            <person name="Thoen E."/>
            <person name="Andreopoulos B."/>
            <person name="Lu D."/>
            <person name="Skrede I."/>
            <person name="Drula E."/>
            <person name="Henrissat B."/>
            <person name="Morin E."/>
            <person name="Kohler A."/>
            <person name="Barry K."/>
            <person name="LaButti K."/>
            <person name="Morin E."/>
            <person name="Salamov A."/>
            <person name="Lipzen A."/>
            <person name="Mereny Z."/>
            <person name="Hegedus B."/>
            <person name="Baldrian P."/>
            <person name="Stursova M."/>
            <person name="Weitz H."/>
            <person name="Taylor A."/>
            <person name="Grigoriev I.V."/>
            <person name="Nagy L.G."/>
            <person name="Martin F."/>
            <person name="Kauserud H."/>
        </authorList>
    </citation>
    <scope>NUCLEOTIDE SEQUENCE</scope>
    <source>
        <strain evidence="3">CBHHK200</strain>
    </source>
</reference>
<name>A0AAD6SNX6_9AGAR</name>
<organism evidence="3 4">
    <name type="scientific">Mycena alexandri</name>
    <dbReference type="NCBI Taxonomy" id="1745969"/>
    <lineage>
        <taxon>Eukaryota</taxon>
        <taxon>Fungi</taxon>
        <taxon>Dikarya</taxon>
        <taxon>Basidiomycota</taxon>
        <taxon>Agaricomycotina</taxon>
        <taxon>Agaricomycetes</taxon>
        <taxon>Agaricomycetidae</taxon>
        <taxon>Agaricales</taxon>
        <taxon>Marasmiineae</taxon>
        <taxon>Mycenaceae</taxon>
        <taxon>Mycena</taxon>
    </lineage>
</organism>
<dbReference type="EMBL" id="JARJCM010000084">
    <property type="protein sequence ID" value="KAJ7031198.1"/>
    <property type="molecule type" value="Genomic_DNA"/>
</dbReference>
<keyword evidence="2" id="KW-1133">Transmembrane helix</keyword>
<feature type="transmembrane region" description="Helical" evidence="2">
    <location>
        <begin position="191"/>
        <end position="212"/>
    </location>
</feature>
<evidence type="ECO:0000313" key="3">
    <source>
        <dbReference type="EMBL" id="KAJ7031198.1"/>
    </source>
</evidence>
<keyword evidence="4" id="KW-1185">Reference proteome</keyword>
<evidence type="ECO:0000256" key="1">
    <source>
        <dbReference type="SAM" id="MobiDB-lite"/>
    </source>
</evidence>
<feature type="region of interest" description="Disordered" evidence="1">
    <location>
        <begin position="339"/>
        <end position="379"/>
    </location>
</feature>
<evidence type="ECO:0000256" key="2">
    <source>
        <dbReference type="SAM" id="Phobius"/>
    </source>
</evidence>
<keyword evidence="2" id="KW-0472">Membrane</keyword>
<evidence type="ECO:0000313" key="4">
    <source>
        <dbReference type="Proteomes" id="UP001218188"/>
    </source>
</evidence>
<protein>
    <submittedName>
        <fullName evidence="3">Uncharacterized protein</fullName>
    </submittedName>
</protein>
<dbReference type="AlphaFoldDB" id="A0AAD6SNX6"/>
<keyword evidence="2" id="KW-0812">Transmembrane</keyword>
<feature type="region of interest" description="Disordered" evidence="1">
    <location>
        <begin position="47"/>
        <end position="66"/>
    </location>
</feature>